<evidence type="ECO:0000256" key="1">
    <source>
        <dbReference type="SAM" id="MobiDB-lite"/>
    </source>
</evidence>
<keyword evidence="4" id="KW-1185">Reference proteome</keyword>
<dbReference type="EMBL" id="CP096659">
    <property type="protein sequence ID" value="UPV73854.1"/>
    <property type="molecule type" value="Genomic_DNA"/>
</dbReference>
<dbReference type="InterPro" id="IPR001279">
    <property type="entry name" value="Metallo-B-lactamas"/>
</dbReference>
<dbReference type="AlphaFoldDB" id="A0A8U0HT51"/>
<evidence type="ECO:0000313" key="3">
    <source>
        <dbReference type="EMBL" id="UPV73854.1"/>
    </source>
</evidence>
<dbReference type="SUPFAM" id="SSF74853">
    <property type="entry name" value="Lamin A/C globular tail domain"/>
    <property type="match status" value="1"/>
</dbReference>
<dbReference type="InterPro" id="IPR036866">
    <property type="entry name" value="RibonucZ/Hydroxyglut_hydro"/>
</dbReference>
<dbReference type="CDD" id="cd07731">
    <property type="entry name" value="ComA-like_MBL-fold"/>
    <property type="match status" value="1"/>
</dbReference>
<feature type="domain" description="LTD" evidence="2">
    <location>
        <begin position="386"/>
        <end position="516"/>
    </location>
</feature>
<name>A0A8U0HT51_9EURY</name>
<dbReference type="InterPro" id="IPR035681">
    <property type="entry name" value="ComA-like_MBL"/>
</dbReference>
<dbReference type="KEGG" id="halx:M0R89_15070"/>
<dbReference type="PANTHER" id="PTHR30619">
    <property type="entry name" value="DNA INTERNALIZATION/COMPETENCE PROTEIN COMEC/REC2"/>
    <property type="match status" value="1"/>
</dbReference>
<dbReference type="Pfam" id="PF00753">
    <property type="entry name" value="Lactamase_B"/>
    <property type="match status" value="1"/>
</dbReference>
<dbReference type="GeneID" id="72186547"/>
<dbReference type="Gene3D" id="2.60.40.1260">
    <property type="entry name" value="Lamin Tail domain"/>
    <property type="match status" value="1"/>
</dbReference>
<dbReference type="InterPro" id="IPR052159">
    <property type="entry name" value="Competence_DNA_uptake"/>
</dbReference>
<evidence type="ECO:0000259" key="2">
    <source>
        <dbReference type="PROSITE" id="PS51841"/>
    </source>
</evidence>
<dbReference type="InterPro" id="IPR001322">
    <property type="entry name" value="Lamin_tail_dom"/>
</dbReference>
<dbReference type="RefSeq" id="WP_248649904.1">
    <property type="nucleotide sequence ID" value="NZ_CP096659.1"/>
</dbReference>
<dbReference type="Gene3D" id="3.60.15.10">
    <property type="entry name" value="Ribonuclease Z/Hydroxyacylglutathione hydrolase-like"/>
    <property type="match status" value="1"/>
</dbReference>
<accession>A0A8U0HT51</accession>
<proteinExistence type="predicted"/>
<sequence length="516" mass="53648">MRSRFGSPQVAHALAALLVVAAVAGCLGGVAPGGETPEWTATTDAGLAPAGDRAAGAGTLSVHFIHVGQGSSVLVVGPEGETLLYDTGNWDDDGEHVLGYLRAHNVTRIDYLVTSHADADHVGGHAEVIEYFETEAEGVGAVYDPGIAAATRTYEDYLDAVERHNVTLYRTRAGDEIPMAGASVRVLAPPEGYLADRDRNENSLVLRVGYGNASVLLPGDAEAAAERFLTERYAGALNATLLAAGHHGSNSSTGPAMLRAVAPRAVVVQSAFDSPYGHPHREVLARLADRGVPTFWTGVHGTVVFETDGERAVVRTRYAAPTDPLELRSAPGVEPGGDGPLERRISFKVGPDAGRSSDGSTPADGGPETVATDGGTTAEAGDSDATESAAAESATTESADADSAADSLTVAEVHADARGDEDANLNDEYVVLRNAGDRPVDLSGWTVADEADHRYVFPDGTTLAPGETLTLRTGRGTDGGGDYHWNADAPVWNNAGDTVFVRDADGSLVLEVEYDG</sequence>
<feature type="compositionally biased region" description="Low complexity" evidence="1">
    <location>
        <begin position="386"/>
        <end position="406"/>
    </location>
</feature>
<dbReference type="Pfam" id="PF00932">
    <property type="entry name" value="LTD"/>
    <property type="match status" value="1"/>
</dbReference>
<dbReference type="PANTHER" id="PTHR30619:SF1">
    <property type="entry name" value="RECOMBINATION PROTEIN 2"/>
    <property type="match status" value="1"/>
</dbReference>
<protein>
    <submittedName>
        <fullName evidence="3">Lamin tail domain-containing protein</fullName>
    </submittedName>
</protein>
<organism evidence="3 4">
    <name type="scientific">Halorussus limi</name>
    <dbReference type="NCBI Taxonomy" id="2938695"/>
    <lineage>
        <taxon>Archaea</taxon>
        <taxon>Methanobacteriati</taxon>
        <taxon>Methanobacteriota</taxon>
        <taxon>Stenosarchaea group</taxon>
        <taxon>Halobacteria</taxon>
        <taxon>Halobacteriales</taxon>
        <taxon>Haladaptataceae</taxon>
        <taxon>Halorussus</taxon>
    </lineage>
</organism>
<reference evidence="3 4" key="1">
    <citation type="submission" date="2022-04" db="EMBL/GenBank/DDBJ databases">
        <title>Diverse halophilic archaea isolated from saline environments.</title>
        <authorList>
            <person name="Cui H.-L."/>
        </authorList>
    </citation>
    <scope>NUCLEOTIDE SEQUENCE [LARGE SCALE GENOMIC DNA]</scope>
    <source>
        <strain evidence="3 4">XZYJT49</strain>
    </source>
</reference>
<dbReference type="Proteomes" id="UP000830729">
    <property type="component" value="Chromosome"/>
</dbReference>
<dbReference type="SUPFAM" id="SSF56281">
    <property type="entry name" value="Metallo-hydrolase/oxidoreductase"/>
    <property type="match status" value="1"/>
</dbReference>
<feature type="region of interest" description="Disordered" evidence="1">
    <location>
        <begin position="325"/>
        <end position="406"/>
    </location>
</feature>
<gene>
    <name evidence="3" type="ORF">M0R89_15070</name>
</gene>
<dbReference type="PROSITE" id="PS51257">
    <property type="entry name" value="PROKAR_LIPOPROTEIN"/>
    <property type="match status" value="1"/>
</dbReference>
<dbReference type="SMART" id="SM00849">
    <property type="entry name" value="Lactamase_B"/>
    <property type="match status" value="1"/>
</dbReference>
<evidence type="ECO:0000313" key="4">
    <source>
        <dbReference type="Proteomes" id="UP000830729"/>
    </source>
</evidence>
<dbReference type="InterPro" id="IPR036415">
    <property type="entry name" value="Lamin_tail_dom_sf"/>
</dbReference>
<dbReference type="PROSITE" id="PS51841">
    <property type="entry name" value="LTD"/>
    <property type="match status" value="1"/>
</dbReference>